<evidence type="ECO:0008006" key="4">
    <source>
        <dbReference type="Google" id="ProtNLM"/>
    </source>
</evidence>
<feature type="signal peptide" evidence="1">
    <location>
        <begin position="1"/>
        <end position="23"/>
    </location>
</feature>
<dbReference type="PROSITE" id="PS51257">
    <property type="entry name" value="PROKAR_LIPOPROTEIN"/>
    <property type="match status" value="1"/>
</dbReference>
<name>A0ABX2ALL1_9BACT</name>
<gene>
    <name evidence="2" type="ORF">HPS56_01975</name>
</gene>
<evidence type="ECO:0000256" key="1">
    <source>
        <dbReference type="SAM" id="SignalP"/>
    </source>
</evidence>
<proteinExistence type="predicted"/>
<keyword evidence="3" id="KW-1185">Reference proteome</keyword>
<accession>A0ABX2ALL1</accession>
<comment type="caution">
    <text evidence="2">The sequence shown here is derived from an EMBL/GenBank/DDBJ whole genome shotgun (WGS) entry which is preliminary data.</text>
</comment>
<dbReference type="Proteomes" id="UP000714420">
    <property type="component" value="Unassembled WGS sequence"/>
</dbReference>
<reference evidence="2 3" key="1">
    <citation type="submission" date="2020-05" db="EMBL/GenBank/DDBJ databases">
        <title>Distinct polysaccharide utilization as determinants for interspecies competition between intestinal Prevotella spp.</title>
        <authorList>
            <person name="Galvez E.J.C."/>
            <person name="Iljazovic A."/>
            <person name="Strowig T."/>
        </authorList>
    </citation>
    <scope>NUCLEOTIDE SEQUENCE [LARGE SCALE GENOMIC DNA]</scope>
    <source>
        <strain evidence="2 3">PMUR</strain>
    </source>
</reference>
<dbReference type="EMBL" id="JABKKF010000001">
    <property type="protein sequence ID" value="NPD91137.1"/>
    <property type="molecule type" value="Genomic_DNA"/>
</dbReference>
<protein>
    <recommendedName>
        <fullName evidence="4">LPP20 lipoprotein</fullName>
    </recommendedName>
</protein>
<evidence type="ECO:0000313" key="2">
    <source>
        <dbReference type="EMBL" id="NPD91137.1"/>
    </source>
</evidence>
<sequence>MKKTLFISFVMATAVAMVSSCGGAGKTQSTPDSQHSNIYGAEITLTDCEQYALADPGRRAAGKGTSYNESTARNLAELDARATMSKAIDAAVEAAAKSGSLGYHKYSGNDNSGQTVGDEGTKTNDVTSVYSANIIKNANIVKVNKFFGKNRQYTVFVCLEYNGTVADIAKKVVENVRQNVSDADRKKIDSNLKEFEDNVLNNMRKSQMIP</sequence>
<organism evidence="2 3">
    <name type="scientific">Xylanibacter muris</name>
    <dbReference type="NCBI Taxonomy" id="2736290"/>
    <lineage>
        <taxon>Bacteria</taxon>
        <taxon>Pseudomonadati</taxon>
        <taxon>Bacteroidota</taxon>
        <taxon>Bacteroidia</taxon>
        <taxon>Bacteroidales</taxon>
        <taxon>Prevotellaceae</taxon>
        <taxon>Xylanibacter</taxon>
    </lineage>
</organism>
<dbReference type="RefSeq" id="WP_172273009.1">
    <property type="nucleotide sequence ID" value="NZ_CASGMU010000001.1"/>
</dbReference>
<keyword evidence="1" id="KW-0732">Signal</keyword>
<evidence type="ECO:0000313" key="3">
    <source>
        <dbReference type="Proteomes" id="UP000714420"/>
    </source>
</evidence>
<feature type="chain" id="PRO_5046522020" description="LPP20 lipoprotein" evidence="1">
    <location>
        <begin position="24"/>
        <end position="210"/>
    </location>
</feature>